<sequence length="435" mass="50950">MVWPKQHEDVFTEVSKELKRKLRKGERDWTSLVEEVTKDFFHWRGIQVEEALIAKVVETSRKKGCQRFQLLRRGSQRYVRLSEPTHPNRQRQLRETDRPQQLEVDSNYNFSVEMAKFLREGTRPYKDLAAVVECKSLSCVNQLLQSQQPHKDGRCRFERRQLDRREVLWATPNTLDFREAQERRAEMMADMRKFDAIISQRDGKQVVVEDLPMVQAMWRTVCSWLQSQACHKCRLYDFDEIALDCVPGVMTRYCIFDGDAIEVRVHYFKDTSETLIHNHRSSFFSKILKGSYIHQVWGVSTALSQEHHHYVMNRSHDPSMESPMQKHQGRLKTTNAHSFCEGDWYFLDHETPHTVRPGGGKALTIYIRSKNAAGDTWVRSTDQTLPDQSRTPDTSIEGAEDKMAFLEEIWQLLQPASWQPAKAARWKRHGTRPAA</sequence>
<dbReference type="Proteomes" id="UP001152797">
    <property type="component" value="Unassembled WGS sequence"/>
</dbReference>
<dbReference type="EMBL" id="CAMXCT010003446">
    <property type="protein sequence ID" value="CAI4004529.1"/>
    <property type="molecule type" value="Genomic_DNA"/>
</dbReference>
<evidence type="ECO:0000313" key="1">
    <source>
        <dbReference type="EMBL" id="CAI4004529.1"/>
    </source>
</evidence>
<accession>A0A9P1D7A7</accession>
<keyword evidence="3" id="KW-1185">Reference proteome</keyword>
<name>A0A9P1D7A7_9DINO</name>
<organism evidence="1">
    <name type="scientific">Cladocopium goreaui</name>
    <dbReference type="NCBI Taxonomy" id="2562237"/>
    <lineage>
        <taxon>Eukaryota</taxon>
        <taxon>Sar</taxon>
        <taxon>Alveolata</taxon>
        <taxon>Dinophyceae</taxon>
        <taxon>Suessiales</taxon>
        <taxon>Symbiodiniaceae</taxon>
        <taxon>Cladocopium</taxon>
    </lineage>
</organism>
<protein>
    <submittedName>
        <fullName evidence="2">Fucoxanthin-chlorophyll a-c binding protein, chloroplastic</fullName>
    </submittedName>
</protein>
<gene>
    <name evidence="1" type="ORF">C1SCF055_LOCUS30311</name>
</gene>
<dbReference type="InterPro" id="IPR011051">
    <property type="entry name" value="RmlC_Cupin_sf"/>
</dbReference>
<proteinExistence type="predicted"/>
<reference evidence="1" key="1">
    <citation type="submission" date="2022-10" db="EMBL/GenBank/DDBJ databases">
        <authorList>
            <person name="Chen Y."/>
            <person name="Dougan E. K."/>
            <person name="Chan C."/>
            <person name="Rhodes N."/>
            <person name="Thang M."/>
        </authorList>
    </citation>
    <scope>NUCLEOTIDE SEQUENCE</scope>
</reference>
<reference evidence="2 3" key="2">
    <citation type="submission" date="2024-05" db="EMBL/GenBank/DDBJ databases">
        <authorList>
            <person name="Chen Y."/>
            <person name="Shah S."/>
            <person name="Dougan E. K."/>
            <person name="Thang M."/>
            <person name="Chan C."/>
        </authorList>
    </citation>
    <scope>NUCLEOTIDE SEQUENCE [LARGE SCALE GENOMIC DNA]</scope>
</reference>
<evidence type="ECO:0000313" key="2">
    <source>
        <dbReference type="EMBL" id="CAL4791841.1"/>
    </source>
</evidence>
<dbReference type="EMBL" id="CAMXCT020003446">
    <property type="protein sequence ID" value="CAL1157904.1"/>
    <property type="molecule type" value="Genomic_DNA"/>
</dbReference>
<evidence type="ECO:0000313" key="3">
    <source>
        <dbReference type="Proteomes" id="UP001152797"/>
    </source>
</evidence>
<dbReference type="AlphaFoldDB" id="A0A9P1D7A7"/>
<dbReference type="SUPFAM" id="SSF51182">
    <property type="entry name" value="RmlC-like cupins"/>
    <property type="match status" value="1"/>
</dbReference>
<comment type="caution">
    <text evidence="1">The sequence shown here is derived from an EMBL/GenBank/DDBJ whole genome shotgun (WGS) entry which is preliminary data.</text>
</comment>
<dbReference type="EMBL" id="CAMXCT030003446">
    <property type="protein sequence ID" value="CAL4791841.1"/>
    <property type="molecule type" value="Genomic_DNA"/>
</dbReference>